<name>A0A8C9VTP3_SCLFO</name>
<keyword evidence="13" id="KW-1185">Reference proteome</keyword>
<evidence type="ECO:0000313" key="12">
    <source>
        <dbReference type="Ensembl" id="ENSSFOP00015064856.1"/>
    </source>
</evidence>
<dbReference type="AlphaFoldDB" id="A0A8C9VTP3"/>
<feature type="transmembrane region" description="Helical" evidence="11">
    <location>
        <begin position="166"/>
        <end position="189"/>
    </location>
</feature>
<feature type="transmembrane region" description="Helical" evidence="11">
    <location>
        <begin position="235"/>
        <end position="258"/>
    </location>
</feature>
<evidence type="ECO:0000256" key="9">
    <source>
        <dbReference type="ARBA" id="ARBA00023170"/>
    </source>
</evidence>
<feature type="transmembrane region" description="Helical" evidence="11">
    <location>
        <begin position="97"/>
        <end position="115"/>
    </location>
</feature>
<dbReference type="GO" id="GO:0019236">
    <property type="term" value="P:response to pheromone"/>
    <property type="evidence" value="ECO:0007669"/>
    <property type="project" value="UniProtKB-KW"/>
</dbReference>
<keyword evidence="5 11" id="KW-0812">Transmembrane</keyword>
<evidence type="ECO:0000256" key="1">
    <source>
        <dbReference type="ARBA" id="ARBA00004651"/>
    </source>
</evidence>
<feature type="transmembrane region" description="Helical" evidence="11">
    <location>
        <begin position="55"/>
        <end position="76"/>
    </location>
</feature>
<dbReference type="Proteomes" id="UP000694397">
    <property type="component" value="Chromosome 22"/>
</dbReference>
<keyword evidence="3 11" id="KW-1003">Cell membrane</keyword>
<organism evidence="12 13">
    <name type="scientific">Scleropages formosus</name>
    <name type="common">Asian bonytongue</name>
    <name type="synonym">Osteoglossum formosum</name>
    <dbReference type="NCBI Taxonomy" id="113540"/>
    <lineage>
        <taxon>Eukaryota</taxon>
        <taxon>Metazoa</taxon>
        <taxon>Chordata</taxon>
        <taxon>Craniata</taxon>
        <taxon>Vertebrata</taxon>
        <taxon>Euteleostomi</taxon>
        <taxon>Actinopterygii</taxon>
        <taxon>Neopterygii</taxon>
        <taxon>Teleostei</taxon>
        <taxon>Osteoglossocephala</taxon>
        <taxon>Osteoglossomorpha</taxon>
        <taxon>Osteoglossiformes</taxon>
        <taxon>Osteoglossidae</taxon>
        <taxon>Scleropages</taxon>
    </lineage>
</organism>
<dbReference type="InterPro" id="IPR004072">
    <property type="entry name" value="Vmron_rcpt_1"/>
</dbReference>
<evidence type="ECO:0000256" key="6">
    <source>
        <dbReference type="ARBA" id="ARBA00022989"/>
    </source>
</evidence>
<evidence type="ECO:0000256" key="11">
    <source>
        <dbReference type="RuleBase" id="RU364061"/>
    </source>
</evidence>
<dbReference type="OrthoDB" id="9606139at2759"/>
<evidence type="ECO:0000256" key="3">
    <source>
        <dbReference type="ARBA" id="ARBA00022475"/>
    </source>
</evidence>
<proteinExistence type="inferred from homology"/>
<feature type="transmembrane region" description="Helical" evidence="11">
    <location>
        <begin position="12"/>
        <end position="35"/>
    </location>
</feature>
<feature type="transmembrane region" description="Helical" evidence="11">
    <location>
        <begin position="195"/>
        <end position="214"/>
    </location>
</feature>
<keyword evidence="7 11" id="KW-0297">G-protein coupled receptor</keyword>
<keyword evidence="10 11" id="KW-0807">Transducer</keyword>
<feature type="transmembrane region" description="Helical" evidence="11">
    <location>
        <begin position="127"/>
        <end position="145"/>
    </location>
</feature>
<dbReference type="GeneTree" id="ENSGT01030000234553"/>
<evidence type="ECO:0000256" key="2">
    <source>
        <dbReference type="ARBA" id="ARBA00010663"/>
    </source>
</evidence>
<reference evidence="12" key="2">
    <citation type="submission" date="2025-08" db="UniProtKB">
        <authorList>
            <consortium name="Ensembl"/>
        </authorList>
    </citation>
    <scope>IDENTIFICATION</scope>
</reference>
<reference evidence="12 13" key="1">
    <citation type="submission" date="2019-04" db="EMBL/GenBank/DDBJ databases">
        <authorList>
            <consortium name="Wellcome Sanger Institute Data Sharing"/>
        </authorList>
    </citation>
    <scope>NUCLEOTIDE SEQUENCE [LARGE SCALE GENOMIC DNA]</scope>
</reference>
<accession>A0A8C9VTP3</accession>
<dbReference type="GO" id="GO:0005886">
    <property type="term" value="C:plasma membrane"/>
    <property type="evidence" value="ECO:0007669"/>
    <property type="project" value="UniProtKB-SubCell"/>
</dbReference>
<comment type="subcellular location">
    <subcellularLocation>
        <location evidence="1 11">Cell membrane</location>
        <topology evidence="1 11">Multi-pass membrane protein</topology>
    </subcellularLocation>
</comment>
<feature type="transmembrane region" description="Helical" evidence="11">
    <location>
        <begin position="270"/>
        <end position="288"/>
    </location>
</feature>
<keyword evidence="4 11" id="KW-0589">Pheromone response</keyword>
<dbReference type="Gene3D" id="1.20.1070.10">
    <property type="entry name" value="Rhodopsin 7-helix transmembrane proteins"/>
    <property type="match status" value="1"/>
</dbReference>
<evidence type="ECO:0000256" key="7">
    <source>
        <dbReference type="ARBA" id="ARBA00023040"/>
    </source>
</evidence>
<gene>
    <name evidence="12" type="primary">LOC108918257</name>
</gene>
<evidence type="ECO:0000256" key="4">
    <source>
        <dbReference type="ARBA" id="ARBA00022507"/>
    </source>
</evidence>
<dbReference type="RefSeq" id="XP_018580894.1">
    <property type="nucleotide sequence ID" value="XM_018725378.1"/>
</dbReference>
<dbReference type="KEGG" id="sfm:108918257"/>
<dbReference type="SUPFAM" id="SSF81321">
    <property type="entry name" value="Family A G protein-coupled receptor-like"/>
    <property type="match status" value="1"/>
</dbReference>
<keyword evidence="8 11" id="KW-0472">Membrane</keyword>
<protein>
    <recommendedName>
        <fullName evidence="11">Vomeronasal type-1 receptor</fullName>
    </recommendedName>
</protein>
<evidence type="ECO:0000313" key="13">
    <source>
        <dbReference type="Proteomes" id="UP000694397"/>
    </source>
</evidence>
<evidence type="ECO:0000256" key="10">
    <source>
        <dbReference type="ARBA" id="ARBA00023224"/>
    </source>
</evidence>
<dbReference type="Pfam" id="PF03402">
    <property type="entry name" value="V1R"/>
    <property type="match status" value="1"/>
</dbReference>
<sequence length="312" mass="34782">MDIQTEVRVMLKALGFICLMVMGLPANLSVLFLFFQLRLSHGHLQPNDFILSNLATINLAGLLCRGIPQTLVALGLRRFFDDYGCKAVISCYRMGRAMSICVTALLGCYQSVSVAPATPRWTVLKHWLPVHLPHIIIFLYVLNIFDCYRAILDSQAPPVNGSIPEYTLNLEFCIVVFPGSQTYMVNGVIYTLRDVFFVSVMVVAAGYMLFILYRHRQQMKGMRGASQASVGASQAVLLLVCTYVVLFSLENALWGYTLSVSRVMPAVSDARVFFASCYSALCPVLIITTNRRLARNFQCFICAKKARESPTA</sequence>
<evidence type="ECO:0000256" key="8">
    <source>
        <dbReference type="ARBA" id="ARBA00023136"/>
    </source>
</evidence>
<evidence type="ECO:0000256" key="5">
    <source>
        <dbReference type="ARBA" id="ARBA00022692"/>
    </source>
</evidence>
<reference evidence="12" key="3">
    <citation type="submission" date="2025-09" db="UniProtKB">
        <authorList>
            <consortium name="Ensembl"/>
        </authorList>
    </citation>
    <scope>IDENTIFICATION</scope>
</reference>
<dbReference type="GeneID" id="108918257"/>
<dbReference type="Ensembl" id="ENSSFOT00015076052.1">
    <property type="protein sequence ID" value="ENSSFOP00015064856.1"/>
    <property type="gene ID" value="ENSSFOG00015027201.1"/>
</dbReference>
<keyword evidence="6 11" id="KW-1133">Transmembrane helix</keyword>
<comment type="similarity">
    <text evidence="2 11">Belongs to the G-protein coupled receptor 1 family.</text>
</comment>
<dbReference type="PANTHER" id="PTHR24062">
    <property type="entry name" value="VOMERONASAL TYPE-1 RECEPTOR"/>
    <property type="match status" value="1"/>
</dbReference>
<dbReference type="GO" id="GO:0016503">
    <property type="term" value="F:pheromone receptor activity"/>
    <property type="evidence" value="ECO:0007669"/>
    <property type="project" value="InterPro"/>
</dbReference>
<keyword evidence="9 11" id="KW-0675">Receptor</keyword>